<evidence type="ECO:0000256" key="13">
    <source>
        <dbReference type="ARBA" id="ARBA00048243"/>
    </source>
</evidence>
<evidence type="ECO:0000256" key="5">
    <source>
        <dbReference type="ARBA" id="ARBA00022676"/>
    </source>
</evidence>
<sequence length="347" mass="39613">MPRLRSSMFRLLVLTAILLTVWNITRIFRDRPFGITRLEADLLQKTSAFIKIITADGKRGSRRDFAIVIRDNLRRLRKLEKTLATIIELPGTNHTRAGLDVSMLCPTSQLPQKELSVNKDLIDYLPCIQTHTKKKLSQLRDFFSGAQESCHVRMRSLRSFPQCFEKLKWMRESWKKYPCYAEAGVDGSECSFLKYLSEVEDYCPPIESRRPMPYENNKNISQLNLNILGAYALFNRQSGLTTSVKFMRDRMTRLWPAWTDAVHQYPLLLARRGLSPNISLTGSPKLKILVYMGFLHLPGFDSGLSTGGPQGEYVQWTDLISALFILGHELTIAMTPSDLNSVYGLGN</sequence>
<gene>
    <name evidence="15" type="ORF">TR88675</name>
</gene>
<comment type="subcellular location">
    <subcellularLocation>
        <location evidence="1">Golgi apparatus membrane</location>
        <topology evidence="1">Single-pass type II membrane protein</topology>
    </subcellularLocation>
</comment>
<evidence type="ECO:0000256" key="11">
    <source>
        <dbReference type="ARBA" id="ARBA00023136"/>
    </source>
</evidence>
<feature type="non-terminal residue" evidence="15">
    <location>
        <position position="347"/>
    </location>
</feature>
<dbReference type="InterPro" id="IPR026116">
    <property type="entry name" value="GT18_cat"/>
</dbReference>
<evidence type="ECO:0000256" key="8">
    <source>
        <dbReference type="ARBA" id="ARBA00022968"/>
    </source>
</evidence>
<evidence type="ECO:0000256" key="10">
    <source>
        <dbReference type="ARBA" id="ARBA00023034"/>
    </source>
</evidence>
<dbReference type="Pfam" id="PF15024">
    <property type="entry name" value="Glyco_transf_18"/>
    <property type="match status" value="1"/>
</dbReference>
<keyword evidence="8" id="KW-0735">Signal-anchor</keyword>
<dbReference type="AlphaFoldDB" id="A0A0X3PKP6"/>
<dbReference type="GO" id="GO:0000139">
    <property type="term" value="C:Golgi membrane"/>
    <property type="evidence" value="ECO:0007669"/>
    <property type="project" value="UniProtKB-SubCell"/>
</dbReference>
<keyword evidence="7" id="KW-0812">Transmembrane</keyword>
<accession>A0A0X3PKP6</accession>
<evidence type="ECO:0000256" key="7">
    <source>
        <dbReference type="ARBA" id="ARBA00022692"/>
    </source>
</evidence>
<protein>
    <recommendedName>
        <fullName evidence="4">alpha-1,6-mannosyl-glycoprotein 6-beta-N-acetylglucosaminyltransferase</fullName>
        <ecNumber evidence="4">2.4.1.155</ecNumber>
    </recommendedName>
</protein>
<comment type="catalytic activity">
    <reaction evidence="13">
        <text>N(4)-{beta-D-GlcNAc-(1-&gt;2)-[beta-D-GlcNAc-(1-&gt;4)]-alpha-D-Man-(1-&gt;3)-[beta-D-GlcNAc-(1-&gt;2)-alpha-D-Man-(1-&gt;6)]-beta-D-Man-(1-&gt;4)-beta-D-GlcNAc-(1-&gt;4)-beta-D-GlcNAc}-L-asparaginyl-[protein] + UDP-N-acetyl-alpha-D-glucosamine = N(4)-{beta-D-GlcNAc-(1-&gt;2)-[beta-D-GlcNAc-(1-&gt;4)]-alpha-D-Man-(1-&gt;3)-[beta-D-GlcNAc-(1-&gt;2)-[beta-D-GlcNAc-(1-&gt;6)]-alpha-D-Man-(1-&gt;6)]-beta-D-Man-(1-&gt;4)-beta-D-GlcNAc-(1-&gt;4)-beta-D-GlcNAc}-L-asparaginyl-[protein] + UDP + H(+)</text>
        <dbReference type="Rhea" id="RHEA:16921"/>
        <dbReference type="Rhea" id="RHEA-COMP:14374"/>
        <dbReference type="Rhea" id="RHEA-COMP:14377"/>
        <dbReference type="ChEBI" id="CHEBI:15378"/>
        <dbReference type="ChEBI" id="CHEBI:57705"/>
        <dbReference type="ChEBI" id="CHEBI:58223"/>
        <dbReference type="ChEBI" id="CHEBI:139507"/>
        <dbReference type="ChEBI" id="CHEBI:139510"/>
        <dbReference type="EC" id="2.4.1.155"/>
    </reaction>
</comment>
<evidence type="ECO:0000256" key="1">
    <source>
        <dbReference type="ARBA" id="ARBA00004323"/>
    </source>
</evidence>
<dbReference type="PANTHER" id="PTHR15075">
    <property type="entry name" value="ALPHA-MANNOSIDE BETA-1,6-N-ACETYLGLUCOSAMINYLTRANSFERASE"/>
    <property type="match status" value="1"/>
</dbReference>
<dbReference type="EMBL" id="GEEE01012808">
    <property type="protein sequence ID" value="JAP50417.1"/>
    <property type="molecule type" value="Transcribed_RNA"/>
</dbReference>
<evidence type="ECO:0000256" key="3">
    <source>
        <dbReference type="ARBA" id="ARBA00007477"/>
    </source>
</evidence>
<evidence type="ECO:0000256" key="9">
    <source>
        <dbReference type="ARBA" id="ARBA00022989"/>
    </source>
</evidence>
<evidence type="ECO:0000256" key="6">
    <source>
        <dbReference type="ARBA" id="ARBA00022679"/>
    </source>
</evidence>
<organism evidence="15">
    <name type="scientific">Schistocephalus solidus</name>
    <name type="common">Tapeworm</name>
    <dbReference type="NCBI Taxonomy" id="70667"/>
    <lineage>
        <taxon>Eukaryota</taxon>
        <taxon>Metazoa</taxon>
        <taxon>Spiralia</taxon>
        <taxon>Lophotrochozoa</taxon>
        <taxon>Platyhelminthes</taxon>
        <taxon>Cestoda</taxon>
        <taxon>Eucestoda</taxon>
        <taxon>Diphyllobothriidea</taxon>
        <taxon>Diphyllobothriidae</taxon>
        <taxon>Schistocephalus</taxon>
    </lineage>
</organism>
<evidence type="ECO:0000313" key="15">
    <source>
        <dbReference type="EMBL" id="JAP50417.1"/>
    </source>
</evidence>
<comment type="pathway">
    <text evidence="2">Protein modification; protein glycosylation.</text>
</comment>
<keyword evidence="12" id="KW-0325">Glycoprotein</keyword>
<evidence type="ECO:0000256" key="4">
    <source>
        <dbReference type="ARBA" id="ARBA00012671"/>
    </source>
</evidence>
<dbReference type="PANTHER" id="PTHR15075:SF2">
    <property type="entry name" value="ALPHA-1,6-MANNOSYLGLYCOPROTEIN 6-BETA-N-ACETYLGLUCOSAMINYLTRANSFERASE"/>
    <property type="match status" value="1"/>
</dbReference>
<dbReference type="InterPro" id="IPR052105">
    <property type="entry name" value="MGAT5_Glycosyltransferase"/>
</dbReference>
<dbReference type="UniPathway" id="UPA00378"/>
<keyword evidence="9" id="KW-1133">Transmembrane helix</keyword>
<name>A0A0X3PKP6_SCHSO</name>
<reference evidence="15" key="1">
    <citation type="submission" date="2016-01" db="EMBL/GenBank/DDBJ databases">
        <title>Reference transcriptome for the parasite Schistocephalus solidus: insights into the molecular evolution of parasitism.</title>
        <authorList>
            <person name="Hebert F.O."/>
            <person name="Grambauer S."/>
            <person name="Barber I."/>
            <person name="Landry C.R."/>
            <person name="Aubin-Horth N."/>
        </authorList>
    </citation>
    <scope>NUCLEOTIDE SEQUENCE</scope>
</reference>
<evidence type="ECO:0000259" key="14">
    <source>
        <dbReference type="Pfam" id="PF15024"/>
    </source>
</evidence>
<evidence type="ECO:0000256" key="2">
    <source>
        <dbReference type="ARBA" id="ARBA00004922"/>
    </source>
</evidence>
<keyword evidence="5" id="KW-0328">Glycosyltransferase</keyword>
<evidence type="ECO:0000256" key="12">
    <source>
        <dbReference type="ARBA" id="ARBA00023180"/>
    </source>
</evidence>
<dbReference type="GO" id="GO:0006487">
    <property type="term" value="P:protein N-linked glycosylation"/>
    <property type="evidence" value="ECO:0007669"/>
    <property type="project" value="TreeGrafter"/>
</dbReference>
<dbReference type="GO" id="GO:0030144">
    <property type="term" value="F:alpha-1,6-mannosylglycoprotein 6-beta-N-acetylglucosaminyltransferase activity"/>
    <property type="evidence" value="ECO:0007669"/>
    <property type="project" value="UniProtKB-EC"/>
</dbReference>
<keyword evidence="6" id="KW-0808">Transferase</keyword>
<keyword evidence="10" id="KW-0333">Golgi apparatus</keyword>
<dbReference type="EC" id="2.4.1.155" evidence="4"/>
<feature type="domain" description="Glycosyltransferase family 18 catalytic" evidence="14">
    <location>
        <begin position="179"/>
        <end position="342"/>
    </location>
</feature>
<keyword evidence="11" id="KW-0472">Membrane</keyword>
<proteinExistence type="inferred from homology"/>
<comment type="similarity">
    <text evidence="3">Belongs to the glycosyltransferase 18 family.</text>
</comment>